<dbReference type="STRING" id="1236976.JCM16418_2805"/>
<reference evidence="2 3" key="1">
    <citation type="journal article" date="2014" name="Genome Announc.">
        <title>Draft Genome Sequence of Paenibacillus pini JCM 16418T, Isolated from the Rhizosphere of Pine Tree.</title>
        <authorList>
            <person name="Yuki M."/>
            <person name="Oshima K."/>
            <person name="Suda W."/>
            <person name="Oshida Y."/>
            <person name="Kitamura K."/>
            <person name="Iida Y."/>
            <person name="Hattori M."/>
            <person name="Ohkuma M."/>
        </authorList>
    </citation>
    <scope>NUCLEOTIDE SEQUENCE [LARGE SCALE GENOMIC DNA]</scope>
    <source>
        <strain evidence="2 3">JCM 16418</strain>
    </source>
</reference>
<dbReference type="Proteomes" id="UP000019364">
    <property type="component" value="Unassembled WGS sequence"/>
</dbReference>
<evidence type="ECO:0000313" key="3">
    <source>
        <dbReference type="Proteomes" id="UP000019364"/>
    </source>
</evidence>
<dbReference type="RefSeq" id="WP_036649325.1">
    <property type="nucleotide sequence ID" value="NZ_BAVZ01000007.1"/>
</dbReference>
<organism evidence="2 3">
    <name type="scientific">Paenibacillus pini JCM 16418</name>
    <dbReference type="NCBI Taxonomy" id="1236976"/>
    <lineage>
        <taxon>Bacteria</taxon>
        <taxon>Bacillati</taxon>
        <taxon>Bacillota</taxon>
        <taxon>Bacilli</taxon>
        <taxon>Bacillales</taxon>
        <taxon>Paenibacillaceae</taxon>
        <taxon>Paenibacillus</taxon>
    </lineage>
</organism>
<dbReference type="Gene3D" id="3.30.420.40">
    <property type="match status" value="2"/>
</dbReference>
<comment type="caution">
    <text evidence="2">The sequence shown here is derived from an EMBL/GenBank/DDBJ whole genome shotgun (WGS) entry which is preliminary data.</text>
</comment>
<dbReference type="GO" id="GO:0016301">
    <property type="term" value="F:kinase activity"/>
    <property type="evidence" value="ECO:0007669"/>
    <property type="project" value="UniProtKB-KW"/>
</dbReference>
<name>W7YCS9_9BACL</name>
<keyword evidence="3" id="KW-1185">Reference proteome</keyword>
<accession>W7YCS9</accession>
<dbReference type="InterPro" id="IPR043129">
    <property type="entry name" value="ATPase_NBD"/>
</dbReference>
<dbReference type="PANTHER" id="PTHR18964:SF165">
    <property type="entry name" value="BETA-GLUCOSIDE KINASE"/>
    <property type="match status" value="1"/>
</dbReference>
<protein>
    <submittedName>
        <fullName evidence="2">N-acetylmannosamine kinase</fullName>
    </submittedName>
</protein>
<dbReference type="InterPro" id="IPR000600">
    <property type="entry name" value="ROK"/>
</dbReference>
<keyword evidence="2" id="KW-0418">Kinase</keyword>
<keyword evidence="2" id="KW-0808">Transferase</keyword>
<gene>
    <name evidence="2" type="ORF">JCM16418_2805</name>
</gene>
<dbReference type="CDD" id="cd24068">
    <property type="entry name" value="ASKHA_NBD_ROK_FnNanK-like"/>
    <property type="match status" value="1"/>
</dbReference>
<dbReference type="Pfam" id="PF00480">
    <property type="entry name" value="ROK"/>
    <property type="match status" value="1"/>
</dbReference>
<evidence type="ECO:0000256" key="1">
    <source>
        <dbReference type="ARBA" id="ARBA00006479"/>
    </source>
</evidence>
<dbReference type="AlphaFoldDB" id="W7YCS9"/>
<dbReference type="OrthoDB" id="9795247at2"/>
<comment type="similarity">
    <text evidence="1">Belongs to the ROK (NagC/XylR) family.</text>
</comment>
<dbReference type="eggNOG" id="COG1940">
    <property type="taxonomic scope" value="Bacteria"/>
</dbReference>
<proteinExistence type="inferred from homology"/>
<sequence length="292" mass="31854">MKILAVDIGGTNTKICICDELGTIDQFKEYATESHLGGPHVIERLLTMIAEYERFDAIAISTAGQVNAEEGYIVYANENIPNYTGTRIKDIVENKFHKPVKIENDVNAAALGEAYFGAAKPFDDFLCLTFGTGIGGAIVMNHQIYKGANGVAAEFGHIFTHPLSETREDGRKPYYETYASTTALVKSAQQADPECINGKILFDKINNGDTKLIRILHSWADEVSIGLASFIHIFNPSAIIVGGGVMEQEELVHRIERKTKTLIMESFADVSILRASLGNKAGVLGAASLFLH</sequence>
<dbReference type="PANTHER" id="PTHR18964">
    <property type="entry name" value="ROK (REPRESSOR, ORF, KINASE) FAMILY"/>
    <property type="match status" value="1"/>
</dbReference>
<dbReference type="SUPFAM" id="SSF53067">
    <property type="entry name" value="Actin-like ATPase domain"/>
    <property type="match status" value="1"/>
</dbReference>
<evidence type="ECO:0000313" key="2">
    <source>
        <dbReference type="EMBL" id="GAF08715.1"/>
    </source>
</evidence>
<dbReference type="EMBL" id="BAVZ01000007">
    <property type="protein sequence ID" value="GAF08715.1"/>
    <property type="molecule type" value="Genomic_DNA"/>
</dbReference>